<feature type="domain" description="N-acyl amino acid synthase FeeM catalytic core" evidence="1">
    <location>
        <begin position="48"/>
        <end position="205"/>
    </location>
</feature>
<accession>A0A1X7PQ63</accession>
<organism evidence="2 3">
    <name type="scientific">Mesorhizobium australicum</name>
    <dbReference type="NCBI Taxonomy" id="536018"/>
    <lineage>
        <taxon>Bacteria</taxon>
        <taxon>Pseudomonadati</taxon>
        <taxon>Pseudomonadota</taxon>
        <taxon>Alphaproteobacteria</taxon>
        <taxon>Hyphomicrobiales</taxon>
        <taxon>Phyllobacteriaceae</taxon>
        <taxon>Mesorhizobium</taxon>
    </lineage>
</organism>
<dbReference type="InterPro" id="IPR016181">
    <property type="entry name" value="Acyl_CoA_acyltransferase"/>
</dbReference>
<dbReference type="AlphaFoldDB" id="A0A1X7PQ63"/>
<name>A0A1X7PQ63_9HYPH</name>
<evidence type="ECO:0000259" key="1">
    <source>
        <dbReference type="Pfam" id="PF21926"/>
    </source>
</evidence>
<dbReference type="RefSeq" id="WP_085467835.1">
    <property type="nucleotide sequence ID" value="NZ_FXBL01000004.1"/>
</dbReference>
<dbReference type="Gene3D" id="3.40.630.30">
    <property type="match status" value="1"/>
</dbReference>
<proteinExistence type="predicted"/>
<reference evidence="2 3" key="1">
    <citation type="submission" date="2017-04" db="EMBL/GenBank/DDBJ databases">
        <authorList>
            <person name="Afonso C.L."/>
            <person name="Miller P.J."/>
            <person name="Scott M.A."/>
            <person name="Spackman E."/>
            <person name="Goraichik I."/>
            <person name="Dimitrov K.M."/>
            <person name="Suarez D.L."/>
            <person name="Swayne D.E."/>
        </authorList>
    </citation>
    <scope>NUCLEOTIDE SEQUENCE [LARGE SCALE GENOMIC DNA]</scope>
    <source>
        <strain evidence="2 3">B5P</strain>
    </source>
</reference>
<sequence length="257" mass="28611">MITDGTALRAVAQSLDVDVKPSGFVAQVSAMLERIEYRRCDSGEDFEAICRLRYRAYRAHGFVPESADGVTTDAYDETPNSYRFGVWLEDQLISTVRVHHMTAAEPYSSIMSTFEDIIGPRLRRGETFINPTLFAADPSIVGVFPALPYVTLRLAVAANSYFDTTSCICVVREEHTAFYRRIFGAVQVGEPRAYPPFTVPVMLYDSNCAINLQKTLRRYPFFHATPAEQRLLFGKPAKGEPAPLTIIPTANVVARAA</sequence>
<dbReference type="SUPFAM" id="SSF55729">
    <property type="entry name" value="Acyl-CoA N-acyltransferases (Nat)"/>
    <property type="match status" value="1"/>
</dbReference>
<keyword evidence="3" id="KW-1185">Reference proteome</keyword>
<dbReference type="OrthoDB" id="9812697at2"/>
<dbReference type="InterPro" id="IPR054597">
    <property type="entry name" value="FeeM_cat"/>
</dbReference>
<dbReference type="EMBL" id="FXBL01000004">
    <property type="protein sequence ID" value="SMH53166.1"/>
    <property type="molecule type" value="Genomic_DNA"/>
</dbReference>
<dbReference type="Pfam" id="PF21926">
    <property type="entry name" value="FeeM"/>
    <property type="match status" value="1"/>
</dbReference>
<protein>
    <recommendedName>
        <fullName evidence="1">N-acyl amino acid synthase FeeM catalytic core domain-containing protein</fullName>
    </recommendedName>
</protein>
<dbReference type="Proteomes" id="UP000193083">
    <property type="component" value="Unassembled WGS sequence"/>
</dbReference>
<evidence type="ECO:0000313" key="2">
    <source>
        <dbReference type="EMBL" id="SMH53166.1"/>
    </source>
</evidence>
<gene>
    <name evidence="2" type="ORF">SAMN02982922_4783</name>
</gene>
<evidence type="ECO:0000313" key="3">
    <source>
        <dbReference type="Proteomes" id="UP000193083"/>
    </source>
</evidence>